<evidence type="ECO:0000313" key="5">
    <source>
        <dbReference type="Proteomes" id="UP000591058"/>
    </source>
</evidence>
<dbReference type="PANTHER" id="PTHR38030">
    <property type="entry name" value="PROTOPORPHYRINOGEN IX DEHYDROGENASE [MENAQUINONE]"/>
    <property type="match status" value="1"/>
</dbReference>
<dbReference type="Proteomes" id="UP000586031">
    <property type="component" value="Unassembled WGS sequence"/>
</dbReference>
<protein>
    <submittedName>
        <fullName evidence="2">Flavodoxin</fullName>
    </submittedName>
</protein>
<evidence type="ECO:0000313" key="3">
    <source>
        <dbReference type="EMBL" id="NMO09314.1"/>
    </source>
</evidence>
<dbReference type="GO" id="GO:0010181">
    <property type="term" value="F:FMN binding"/>
    <property type="evidence" value="ECO:0007669"/>
    <property type="project" value="InterPro"/>
</dbReference>
<evidence type="ECO:0000313" key="4">
    <source>
        <dbReference type="Proteomes" id="UP000586031"/>
    </source>
</evidence>
<proteinExistence type="predicted"/>
<reference evidence="2" key="1">
    <citation type="journal article" date="2020" name="bioRxiv">
        <title>A rank-normalized archaeal taxonomy based on genome phylogeny resolves widespread incomplete and uneven classifications.</title>
        <authorList>
            <person name="Rinke C."/>
            <person name="Chuvochina M."/>
            <person name="Mussig A.J."/>
            <person name="Chaumeil P.-A."/>
            <person name="Waite D.W."/>
            <person name="Whitman W.B."/>
            <person name="Parks D.H."/>
            <person name="Hugenholtz P."/>
        </authorList>
    </citation>
    <scope>NUCLEOTIDE SEQUENCE</scope>
    <source>
        <strain evidence="2">UBA11802</strain>
    </source>
</reference>
<dbReference type="SUPFAM" id="SSF52218">
    <property type="entry name" value="Flavoproteins"/>
    <property type="match status" value="1"/>
</dbReference>
<dbReference type="Pfam" id="PF12641">
    <property type="entry name" value="Flavodoxin_3"/>
    <property type="match status" value="1"/>
</dbReference>
<dbReference type="AlphaFoldDB" id="A0A7J4THJ1"/>
<gene>
    <name evidence="2" type="ORF">HA271_03430</name>
    <name evidence="3" type="ORF">HG719_05630</name>
</gene>
<accession>A0A7J4THJ1</accession>
<dbReference type="EMBL" id="JABBYL010000020">
    <property type="protein sequence ID" value="NMO09314.1"/>
    <property type="molecule type" value="Genomic_DNA"/>
</dbReference>
<reference evidence="3 5" key="2">
    <citation type="submission" date="2020-04" db="EMBL/GenBank/DDBJ databases">
        <title>Draft genome of Methanobacterium subterraneum isolated from animal feces.</title>
        <authorList>
            <person name="Ouboter H.T."/>
            <person name="Berger S."/>
            <person name="Gungor E."/>
            <person name="Jetten M.S.M."/>
            <person name="Welte C.U."/>
        </authorList>
    </citation>
    <scope>NUCLEOTIDE SEQUENCE [LARGE SCALE GENOMIC DNA]</scope>
    <source>
        <strain evidence="3">HO_2020</strain>
    </source>
</reference>
<feature type="domain" description="Flavodoxin-like" evidence="1">
    <location>
        <begin position="5"/>
        <end position="152"/>
    </location>
</feature>
<evidence type="ECO:0000259" key="1">
    <source>
        <dbReference type="PROSITE" id="PS50902"/>
    </source>
</evidence>
<dbReference type="PROSITE" id="PS50902">
    <property type="entry name" value="FLAVODOXIN_LIKE"/>
    <property type="match status" value="1"/>
</dbReference>
<dbReference type="InterPro" id="IPR029039">
    <property type="entry name" value="Flavoprotein-like_sf"/>
</dbReference>
<dbReference type="GO" id="GO:0006783">
    <property type="term" value="P:heme biosynthetic process"/>
    <property type="evidence" value="ECO:0007669"/>
    <property type="project" value="TreeGrafter"/>
</dbReference>
<dbReference type="InterPro" id="IPR052200">
    <property type="entry name" value="Protoporphyrinogen_IX_DH"/>
</dbReference>
<dbReference type="Proteomes" id="UP000591058">
    <property type="component" value="Unassembled WGS sequence"/>
</dbReference>
<dbReference type="GO" id="GO:0070819">
    <property type="term" value="F:menaquinone-dependent protoporphyrinogen oxidase activity"/>
    <property type="evidence" value="ECO:0007669"/>
    <property type="project" value="TreeGrafter"/>
</dbReference>
<dbReference type="RefSeq" id="WP_169032706.1">
    <property type="nucleotide sequence ID" value="NZ_JABBYL010000020.1"/>
</dbReference>
<dbReference type="InterPro" id="IPR008254">
    <property type="entry name" value="Flavodoxin/NO_synth"/>
</dbReference>
<name>A0A7J4THJ1_9EURY</name>
<sequence>MKKVLMVVFSYHHQNTEKIAKTMADVLNAQIKTPQEIEPEEIPDYDLVGFGSGIYSAKHDESLLGLADELLKVDNKNVFLFSTAGITGKSKASKDHAILREKLQSKGYNILDEFQCKGFNTNSFLKIFGGMNKGRPNSRDIQHAEEFAVNLKRITET</sequence>
<organism evidence="2 4">
    <name type="scientific">Methanobacterium subterraneum</name>
    <dbReference type="NCBI Taxonomy" id="59277"/>
    <lineage>
        <taxon>Archaea</taxon>
        <taxon>Methanobacteriati</taxon>
        <taxon>Methanobacteriota</taxon>
        <taxon>Methanomada group</taxon>
        <taxon>Methanobacteria</taxon>
        <taxon>Methanobacteriales</taxon>
        <taxon>Methanobacteriaceae</taxon>
        <taxon>Methanobacterium</taxon>
    </lineage>
</organism>
<dbReference type="Gene3D" id="3.40.50.360">
    <property type="match status" value="1"/>
</dbReference>
<evidence type="ECO:0000313" key="2">
    <source>
        <dbReference type="EMBL" id="HII83896.1"/>
    </source>
</evidence>
<dbReference type="EMBL" id="DUHE01000098">
    <property type="protein sequence ID" value="HII83896.1"/>
    <property type="molecule type" value="Genomic_DNA"/>
</dbReference>
<comment type="caution">
    <text evidence="2">The sequence shown here is derived from an EMBL/GenBank/DDBJ whole genome shotgun (WGS) entry which is preliminary data.</text>
</comment>
<dbReference type="PANTHER" id="PTHR38030:SF2">
    <property type="entry name" value="PROTOPORPHYRINOGEN IX DEHYDROGENASE [QUINONE]"/>
    <property type="match status" value="1"/>
</dbReference>